<evidence type="ECO:0000256" key="3">
    <source>
        <dbReference type="ARBA" id="ARBA00022801"/>
    </source>
</evidence>
<proteinExistence type="inferred from homology"/>
<keyword evidence="6" id="KW-0961">Cell wall biogenesis/degradation</keyword>
<dbReference type="RefSeq" id="WP_275712172.1">
    <property type="nucleotide sequence ID" value="NZ_JAKLTN010000005.1"/>
</dbReference>
<dbReference type="Gene3D" id="3.40.710.10">
    <property type="entry name" value="DD-peptidase/beta-lactamase superfamily"/>
    <property type="match status" value="1"/>
</dbReference>
<dbReference type="SUPFAM" id="SSF56601">
    <property type="entry name" value="beta-lactamase/transpeptidase-like"/>
    <property type="match status" value="1"/>
</dbReference>
<evidence type="ECO:0000256" key="8">
    <source>
        <dbReference type="SAM" id="MobiDB-lite"/>
    </source>
</evidence>
<sequence>MKQKLKAALLVGVVLGLCGQAPAFAAQTTEQNTSKKAAKKAPAVAKSGKQPAAKTAAKAQPSKTAAAKSSIKHAAASQPRPSAKNSLVAAKPAVKHVRHVAMEMDGDPRRLALYSASALVIDQTSGQPLLEKQPDVVVPIASISKLMTAMVVLDAKLDQQEVISIGDEDVDGLKGTRSRLPVGTTMTREAAMLLALMSSENRAAHALGRHYPGGMPAFVQAMNKKAQALGMYNSRFEEPTGLSSNNVSTAHDLARMVAAAARYPEIRQHSTTAEARVELNGRIRDFHNTNALVRSDNWEIGVSKTGYISEAGRCLVMQARVADKPVVIVLLDSVGKMTRVGDAQRIKRWMESASLAPDRRKV</sequence>
<dbReference type="NCBIfam" id="NF008668">
    <property type="entry name" value="PRK11669.1"/>
    <property type="match status" value="1"/>
</dbReference>
<feature type="signal peptide" evidence="9">
    <location>
        <begin position="1"/>
        <end position="25"/>
    </location>
</feature>
<keyword evidence="4" id="KW-0133">Cell shape</keyword>
<dbReference type="InterPro" id="IPR018044">
    <property type="entry name" value="Peptidase_S11"/>
</dbReference>
<keyword evidence="2 9" id="KW-0732">Signal</keyword>
<evidence type="ECO:0000256" key="5">
    <source>
        <dbReference type="ARBA" id="ARBA00022984"/>
    </source>
</evidence>
<dbReference type="PANTHER" id="PTHR21581">
    <property type="entry name" value="D-ALANYL-D-ALANINE CARBOXYPEPTIDASE"/>
    <property type="match status" value="1"/>
</dbReference>
<dbReference type="Pfam" id="PF00768">
    <property type="entry name" value="Peptidase_S11"/>
    <property type="match status" value="1"/>
</dbReference>
<comment type="caution">
    <text evidence="11">The sequence shown here is derived from an EMBL/GenBank/DDBJ whole genome shotgun (WGS) entry which is preliminary data.</text>
</comment>
<dbReference type="PRINTS" id="PR00725">
    <property type="entry name" value="DADACBPTASE1"/>
</dbReference>
<evidence type="ECO:0000256" key="7">
    <source>
        <dbReference type="RuleBase" id="RU004016"/>
    </source>
</evidence>
<comment type="similarity">
    <text evidence="1 7">Belongs to the peptidase S11 family.</text>
</comment>
<dbReference type="EMBL" id="JAKLTN010000005">
    <property type="protein sequence ID" value="MCG2578779.1"/>
    <property type="molecule type" value="Genomic_DNA"/>
</dbReference>
<evidence type="ECO:0000256" key="6">
    <source>
        <dbReference type="ARBA" id="ARBA00023316"/>
    </source>
</evidence>
<gene>
    <name evidence="11" type="primary">pbpG</name>
    <name evidence="11" type="ORF">LZ012_17410</name>
</gene>
<keyword evidence="5" id="KW-0573">Peptidoglycan synthesis</keyword>
<feature type="chain" id="PRO_5046663285" evidence="9">
    <location>
        <begin position="26"/>
        <end position="362"/>
    </location>
</feature>
<name>A0ABS9K6H7_9RHOO</name>
<feature type="region of interest" description="Disordered" evidence="8">
    <location>
        <begin position="27"/>
        <end position="89"/>
    </location>
</feature>
<keyword evidence="12" id="KW-1185">Reference proteome</keyword>
<evidence type="ECO:0000256" key="4">
    <source>
        <dbReference type="ARBA" id="ARBA00022960"/>
    </source>
</evidence>
<keyword evidence="3 11" id="KW-0378">Hydrolase</keyword>
<feature type="domain" description="Peptidase S11 D-alanyl-D-alanine carboxypeptidase A N-terminal" evidence="10">
    <location>
        <begin position="112"/>
        <end position="333"/>
    </location>
</feature>
<evidence type="ECO:0000259" key="10">
    <source>
        <dbReference type="Pfam" id="PF00768"/>
    </source>
</evidence>
<dbReference type="GO" id="GO:0016787">
    <property type="term" value="F:hydrolase activity"/>
    <property type="evidence" value="ECO:0007669"/>
    <property type="project" value="UniProtKB-KW"/>
</dbReference>
<evidence type="ECO:0000313" key="12">
    <source>
        <dbReference type="Proteomes" id="UP001165384"/>
    </source>
</evidence>
<dbReference type="EC" id="3.4.21.-" evidence="11"/>
<evidence type="ECO:0000256" key="9">
    <source>
        <dbReference type="SAM" id="SignalP"/>
    </source>
</evidence>
<accession>A0ABS9K6H7</accession>
<feature type="compositionally biased region" description="Low complexity" evidence="8">
    <location>
        <begin position="40"/>
        <end position="77"/>
    </location>
</feature>
<evidence type="ECO:0000256" key="2">
    <source>
        <dbReference type="ARBA" id="ARBA00022729"/>
    </source>
</evidence>
<dbReference type="PANTHER" id="PTHR21581:SF26">
    <property type="entry name" value="D-ALANYL-D-ALANINE ENDOPEPTIDASE"/>
    <property type="match status" value="1"/>
</dbReference>
<organism evidence="11 12">
    <name type="scientific">Dechloromonas hankyongensis</name>
    <dbReference type="NCBI Taxonomy" id="2908002"/>
    <lineage>
        <taxon>Bacteria</taxon>
        <taxon>Pseudomonadati</taxon>
        <taxon>Pseudomonadota</taxon>
        <taxon>Betaproteobacteria</taxon>
        <taxon>Rhodocyclales</taxon>
        <taxon>Azonexaceae</taxon>
        <taxon>Dechloromonas</taxon>
    </lineage>
</organism>
<dbReference type="InterPro" id="IPR012338">
    <property type="entry name" value="Beta-lactam/transpept-like"/>
</dbReference>
<evidence type="ECO:0000313" key="11">
    <source>
        <dbReference type="EMBL" id="MCG2578779.1"/>
    </source>
</evidence>
<dbReference type="InterPro" id="IPR001967">
    <property type="entry name" value="Peptidase_S11_N"/>
</dbReference>
<protein>
    <submittedName>
        <fullName evidence="11">D-alanyl-D-alanine endopeptidase</fullName>
        <ecNumber evidence="11">3.4.21.-</ecNumber>
    </submittedName>
</protein>
<reference evidence="11" key="1">
    <citation type="submission" date="2022-01" db="EMBL/GenBank/DDBJ databases">
        <authorList>
            <person name="Jo J.-H."/>
            <person name="Im W.-T."/>
        </authorList>
    </citation>
    <scope>NUCLEOTIDE SEQUENCE</scope>
    <source>
        <strain evidence="11">XY25</strain>
    </source>
</reference>
<evidence type="ECO:0000256" key="1">
    <source>
        <dbReference type="ARBA" id="ARBA00007164"/>
    </source>
</evidence>
<dbReference type="Proteomes" id="UP001165384">
    <property type="component" value="Unassembled WGS sequence"/>
</dbReference>